<name>A0A2B0MNS2_BACCE</name>
<dbReference type="RefSeq" id="WP_098489916.1">
    <property type="nucleotide sequence ID" value="NZ_NUWN01000019.1"/>
</dbReference>
<protein>
    <recommendedName>
        <fullName evidence="3">Group-specific protein</fullName>
    </recommendedName>
</protein>
<comment type="caution">
    <text evidence="1">The sequence shown here is derived from an EMBL/GenBank/DDBJ whole genome shotgun (WGS) entry which is preliminary data.</text>
</comment>
<evidence type="ECO:0008006" key="3">
    <source>
        <dbReference type="Google" id="ProtNLM"/>
    </source>
</evidence>
<accession>A0A2B0MNS2</accession>
<organism evidence="1 2">
    <name type="scientific">Bacillus cereus</name>
    <dbReference type="NCBI Taxonomy" id="1396"/>
    <lineage>
        <taxon>Bacteria</taxon>
        <taxon>Bacillati</taxon>
        <taxon>Bacillota</taxon>
        <taxon>Bacilli</taxon>
        <taxon>Bacillales</taxon>
        <taxon>Bacillaceae</taxon>
        <taxon>Bacillus</taxon>
        <taxon>Bacillus cereus group</taxon>
    </lineage>
</organism>
<dbReference type="AlphaFoldDB" id="A0A2B0MNS2"/>
<proteinExistence type="predicted"/>
<dbReference type="Proteomes" id="UP000242656">
    <property type="component" value="Unassembled WGS sequence"/>
</dbReference>
<gene>
    <name evidence="1" type="ORF">COI93_05005</name>
</gene>
<reference evidence="1 2" key="1">
    <citation type="submission" date="2017-09" db="EMBL/GenBank/DDBJ databases">
        <title>Large-scale bioinformatics analysis of Bacillus genomes uncovers conserved roles of natural products in bacterial physiology.</title>
        <authorList>
            <consortium name="Agbiome Team Llc"/>
            <person name="Bleich R.M."/>
            <person name="Grubbs K.J."/>
            <person name="Santa Maria K.C."/>
            <person name="Allen S.E."/>
            <person name="Farag S."/>
            <person name="Shank E.A."/>
            <person name="Bowers A."/>
        </authorList>
    </citation>
    <scope>NUCLEOTIDE SEQUENCE [LARGE SCALE GENOMIC DNA]</scope>
    <source>
        <strain evidence="1 2">AFS083043</strain>
    </source>
</reference>
<sequence>MPKQVIRSTGVLTRKPQIASIQVNIVNLDRNYAHYINVEIWDWSNHSRPIRIPILIGENEEASFPYQLGSENLVVLYANLDDKISLYEIRITHFDHSNIITNCFERSLSSSTGQEGDKIYHKQLVRVHQGYIPHRIL</sequence>
<evidence type="ECO:0000313" key="2">
    <source>
        <dbReference type="Proteomes" id="UP000242656"/>
    </source>
</evidence>
<dbReference type="EMBL" id="NUWN01000019">
    <property type="protein sequence ID" value="PFK46291.1"/>
    <property type="molecule type" value="Genomic_DNA"/>
</dbReference>
<evidence type="ECO:0000313" key="1">
    <source>
        <dbReference type="EMBL" id="PFK46291.1"/>
    </source>
</evidence>